<protein>
    <submittedName>
        <fullName evidence="1">Unnamed protein product</fullName>
    </submittedName>
</protein>
<proteinExistence type="predicted"/>
<organism evidence="1 2">
    <name type="scientific">Ambrosiozyma monospora</name>
    <name type="common">Yeast</name>
    <name type="synonym">Endomycopsis monosporus</name>
    <dbReference type="NCBI Taxonomy" id="43982"/>
    <lineage>
        <taxon>Eukaryota</taxon>
        <taxon>Fungi</taxon>
        <taxon>Dikarya</taxon>
        <taxon>Ascomycota</taxon>
        <taxon>Saccharomycotina</taxon>
        <taxon>Pichiomycetes</taxon>
        <taxon>Pichiales</taxon>
        <taxon>Pichiaceae</taxon>
        <taxon>Ambrosiozyma</taxon>
    </lineage>
</organism>
<dbReference type="EMBL" id="BSXS01000266">
    <property type="protein sequence ID" value="GME71713.1"/>
    <property type="molecule type" value="Genomic_DNA"/>
</dbReference>
<reference evidence="1" key="1">
    <citation type="submission" date="2023-04" db="EMBL/GenBank/DDBJ databases">
        <title>Ambrosiozyma monospora NBRC 10751.</title>
        <authorList>
            <person name="Ichikawa N."/>
            <person name="Sato H."/>
            <person name="Tonouchi N."/>
        </authorList>
    </citation>
    <scope>NUCLEOTIDE SEQUENCE</scope>
    <source>
        <strain evidence="1">NBRC 10751</strain>
    </source>
</reference>
<name>A0ACB5SSJ0_AMBMO</name>
<evidence type="ECO:0000313" key="2">
    <source>
        <dbReference type="Proteomes" id="UP001165064"/>
    </source>
</evidence>
<dbReference type="Proteomes" id="UP001165064">
    <property type="component" value="Unassembled WGS sequence"/>
</dbReference>
<keyword evidence="2" id="KW-1185">Reference proteome</keyword>
<sequence>MDNSVLSLGLTLVLAFIFISWFMTPEPASSSTRANRRPRRRNHNVTQQMISTVQQVAPTLTIDQIRYDLERTGDVNVTIDNYLRLGDLPHPPHATAPLAGVGSGVGVTSGVSTRAGGVSSGSRSGVKSSVSKIVTESEGGPFGGLSFEEKRRELVMAARARISAKEGITWN</sequence>
<evidence type="ECO:0000313" key="1">
    <source>
        <dbReference type="EMBL" id="GME71713.1"/>
    </source>
</evidence>
<gene>
    <name evidence="1" type="ORF">Amon02_000069000</name>
</gene>
<accession>A0ACB5SSJ0</accession>
<comment type="caution">
    <text evidence="1">The sequence shown here is derived from an EMBL/GenBank/DDBJ whole genome shotgun (WGS) entry which is preliminary data.</text>
</comment>